<dbReference type="InterPro" id="IPR005279">
    <property type="entry name" value="Dipep/tripep_permease"/>
</dbReference>
<dbReference type="Pfam" id="PF00854">
    <property type="entry name" value="PTR2"/>
    <property type="match status" value="1"/>
</dbReference>
<dbReference type="NCBIfam" id="TIGR00924">
    <property type="entry name" value="yjdL_sub1_fam"/>
    <property type="match status" value="1"/>
</dbReference>
<feature type="transmembrane region" description="Helical" evidence="9">
    <location>
        <begin position="259"/>
        <end position="277"/>
    </location>
</feature>
<gene>
    <name evidence="10" type="ORF">SAMN05444483_102350</name>
</gene>
<dbReference type="PANTHER" id="PTHR23517">
    <property type="entry name" value="RESISTANCE PROTEIN MDTM, PUTATIVE-RELATED-RELATED"/>
    <property type="match status" value="1"/>
</dbReference>
<feature type="transmembrane region" description="Helical" evidence="9">
    <location>
        <begin position="94"/>
        <end position="111"/>
    </location>
</feature>
<feature type="transmembrane region" description="Helical" evidence="9">
    <location>
        <begin position="289"/>
        <end position="306"/>
    </location>
</feature>
<dbReference type="GO" id="GO:0006857">
    <property type="term" value="P:oligopeptide transport"/>
    <property type="evidence" value="ECO:0007669"/>
    <property type="project" value="InterPro"/>
</dbReference>
<organism evidence="10 11">
    <name type="scientific">Salegentibacter echinorum</name>
    <dbReference type="NCBI Taxonomy" id="1073325"/>
    <lineage>
        <taxon>Bacteria</taxon>
        <taxon>Pseudomonadati</taxon>
        <taxon>Bacteroidota</taxon>
        <taxon>Flavobacteriia</taxon>
        <taxon>Flavobacteriales</taxon>
        <taxon>Flavobacteriaceae</taxon>
        <taxon>Salegentibacter</taxon>
    </lineage>
</organism>
<keyword evidence="7 9" id="KW-0472">Membrane</keyword>
<feature type="transmembrane region" description="Helical" evidence="9">
    <location>
        <begin position="181"/>
        <end position="201"/>
    </location>
</feature>
<dbReference type="PROSITE" id="PS01023">
    <property type="entry name" value="PTR2_2"/>
    <property type="match status" value="1"/>
</dbReference>
<feature type="transmembrane region" description="Helical" evidence="9">
    <location>
        <begin position="406"/>
        <end position="428"/>
    </location>
</feature>
<dbReference type="PROSITE" id="PS01022">
    <property type="entry name" value="PTR2_1"/>
    <property type="match status" value="1"/>
</dbReference>
<evidence type="ECO:0000256" key="5">
    <source>
        <dbReference type="ARBA" id="ARBA00022856"/>
    </source>
</evidence>
<feature type="transmembrane region" description="Helical" evidence="9">
    <location>
        <begin position="64"/>
        <end position="82"/>
    </location>
</feature>
<feature type="transmembrane region" description="Helical" evidence="9">
    <location>
        <begin position="35"/>
        <end position="58"/>
    </location>
</feature>
<feature type="transmembrane region" description="Helical" evidence="9">
    <location>
        <begin position="340"/>
        <end position="361"/>
    </location>
</feature>
<keyword evidence="3" id="KW-1003">Cell membrane</keyword>
<dbReference type="InterPro" id="IPR036259">
    <property type="entry name" value="MFS_trans_sf"/>
</dbReference>
<evidence type="ECO:0000256" key="8">
    <source>
        <dbReference type="RuleBase" id="RU003755"/>
    </source>
</evidence>
<feature type="transmembrane region" description="Helical" evidence="9">
    <location>
        <begin position="373"/>
        <end position="394"/>
    </location>
</feature>
<feature type="transmembrane region" description="Helical" evidence="9">
    <location>
        <begin position="117"/>
        <end position="143"/>
    </location>
</feature>
<evidence type="ECO:0000313" key="10">
    <source>
        <dbReference type="EMBL" id="SHF77811.1"/>
    </source>
</evidence>
<name>A0A1M5EFG7_SALEC</name>
<dbReference type="CDD" id="cd17346">
    <property type="entry name" value="MFS_DtpA_like"/>
    <property type="match status" value="1"/>
</dbReference>
<dbReference type="AlphaFoldDB" id="A0A1M5EFG7"/>
<dbReference type="Gene3D" id="1.20.1250.20">
    <property type="entry name" value="MFS general substrate transporter like domains"/>
    <property type="match status" value="1"/>
</dbReference>
<keyword evidence="6 9" id="KW-1133">Transmembrane helix</keyword>
<dbReference type="InterPro" id="IPR000109">
    <property type="entry name" value="POT_fam"/>
</dbReference>
<dbReference type="SUPFAM" id="SSF103473">
    <property type="entry name" value="MFS general substrate transporter"/>
    <property type="match status" value="1"/>
</dbReference>
<evidence type="ECO:0000256" key="1">
    <source>
        <dbReference type="ARBA" id="ARBA00004651"/>
    </source>
</evidence>
<dbReference type="PANTHER" id="PTHR23517:SF15">
    <property type="entry name" value="PROTON-DEPENDENT OLIGOPEPTIDE FAMILY TRANSPORT PROTEIN"/>
    <property type="match status" value="1"/>
</dbReference>
<dbReference type="GO" id="GO:1904680">
    <property type="term" value="F:peptide transmembrane transporter activity"/>
    <property type="evidence" value="ECO:0007669"/>
    <property type="project" value="InterPro"/>
</dbReference>
<keyword evidence="2 8" id="KW-0813">Transport</keyword>
<reference evidence="11" key="1">
    <citation type="submission" date="2016-11" db="EMBL/GenBank/DDBJ databases">
        <authorList>
            <person name="Varghese N."/>
            <person name="Submissions S."/>
        </authorList>
    </citation>
    <scope>NUCLEOTIDE SEQUENCE [LARGE SCALE GENOMIC DNA]</scope>
    <source>
        <strain evidence="11">DSM 24579</strain>
    </source>
</reference>
<feature type="transmembrane region" description="Helical" evidence="9">
    <location>
        <begin position="155"/>
        <end position="175"/>
    </location>
</feature>
<evidence type="ECO:0000256" key="2">
    <source>
        <dbReference type="ARBA" id="ARBA00022448"/>
    </source>
</evidence>
<protein>
    <submittedName>
        <fullName evidence="10">Proton-dependent oligopeptide transporter, POT family</fullName>
    </submittedName>
</protein>
<accession>A0A1M5EFG7</accession>
<dbReference type="InterPro" id="IPR050171">
    <property type="entry name" value="MFS_Transporters"/>
</dbReference>
<dbReference type="InterPro" id="IPR018456">
    <property type="entry name" value="PTR2_symporter_CS"/>
</dbReference>
<feature type="transmembrane region" description="Helical" evidence="9">
    <location>
        <begin position="236"/>
        <end position="253"/>
    </location>
</feature>
<comment type="similarity">
    <text evidence="8">Belongs to the major facilitator superfamily. Proton-dependent oligopeptide transporter (POT/PTR) (TC 2.A.17) family.</text>
</comment>
<evidence type="ECO:0000256" key="7">
    <source>
        <dbReference type="ARBA" id="ARBA00023136"/>
    </source>
</evidence>
<comment type="subcellular location">
    <subcellularLocation>
        <location evidence="1">Cell membrane</location>
        <topology evidence="1">Multi-pass membrane protein</topology>
    </subcellularLocation>
    <subcellularLocation>
        <location evidence="8">Membrane</location>
        <topology evidence="8">Multi-pass membrane protein</topology>
    </subcellularLocation>
</comment>
<evidence type="ECO:0000313" key="11">
    <source>
        <dbReference type="Proteomes" id="UP000183945"/>
    </source>
</evidence>
<dbReference type="EMBL" id="FQVT01000002">
    <property type="protein sequence ID" value="SHF77811.1"/>
    <property type="molecule type" value="Genomic_DNA"/>
</dbReference>
<evidence type="ECO:0000256" key="6">
    <source>
        <dbReference type="ARBA" id="ARBA00022989"/>
    </source>
</evidence>
<dbReference type="RefSeq" id="WP_072877514.1">
    <property type="nucleotide sequence ID" value="NZ_FQVT01000002.1"/>
</dbReference>
<feature type="transmembrane region" description="Helical" evidence="9">
    <location>
        <begin position="582"/>
        <end position="603"/>
    </location>
</feature>
<dbReference type="GO" id="GO:0005886">
    <property type="term" value="C:plasma membrane"/>
    <property type="evidence" value="ECO:0007669"/>
    <property type="project" value="UniProtKB-SubCell"/>
</dbReference>
<dbReference type="OrthoDB" id="9772725at2"/>
<keyword evidence="5" id="KW-0571">Peptide transport</keyword>
<keyword evidence="11" id="KW-1185">Reference proteome</keyword>
<dbReference type="Proteomes" id="UP000183945">
    <property type="component" value="Unassembled WGS sequence"/>
</dbReference>
<evidence type="ECO:0000256" key="9">
    <source>
        <dbReference type="SAM" id="Phobius"/>
    </source>
</evidence>
<proteinExistence type="inferred from homology"/>
<evidence type="ECO:0000256" key="4">
    <source>
        <dbReference type="ARBA" id="ARBA00022692"/>
    </source>
</evidence>
<sequence>MATAKNRVPQKELFGHPIGLYILFMTEMWERFSYYGMRAILVLYLVSATTGGNAGLGWTRAEALALYGWYTMLVYVASIPGGMIADKLLGQKKTVLWGGVVLVAGHGILAVEQMWAFYSGLVLIIIGVGMLKANISTMVGGLYKPGDIRRDKGFTIFYIGINLGALLSSLIVGYVGENIGWHYGFGIAGIAMALGLIIYWWGQKYLTNVGNLLSKAERDEGASLGNMFSDLLKSPLQLIITSVLMLGSIYYLIFESIPYGLLFIFLTLVTALMLMVYKEITTQVMKDRYVVMVLSFLLVVVFWGAFEQAGGLMNIYAADKTDRTLSFSLPLIGNEVPATWFQSLNALFIIIFGVIIANFWARRKLKNKEASSIFKMATGVIIMGLGFIFMAFAASEYVPFDSKGAMYWLLLAYLLHTIGELCSSPVALSFITKLAPVKYASLMMGVYFAATGLGNKMAGVIGEFSQGDPITVELATSETQISNHFLIDNSIFENKENFSINAQIYTENGDLKVVDMETGEPVLDYLNFTNKKGINDMKETLAEEGATAQDPYHVMVKFRQNDENTGYVGDFIVDEVQTDREFSTFIGITIFTTAFGLIVIFMLKPLKRLTHGVEDEEVEMREQEQYEISDTESDKM</sequence>
<keyword evidence="4 8" id="KW-0812">Transmembrane</keyword>
<dbReference type="STRING" id="1073325.SAMN05444483_102350"/>
<keyword evidence="5" id="KW-0653">Protein transport</keyword>
<evidence type="ECO:0000256" key="3">
    <source>
        <dbReference type="ARBA" id="ARBA00022475"/>
    </source>
</evidence>